<keyword evidence="3" id="KW-1185">Reference proteome</keyword>
<dbReference type="InterPro" id="IPR002645">
    <property type="entry name" value="STAS_dom"/>
</dbReference>
<dbReference type="EMBL" id="POSP01000001">
    <property type="protein sequence ID" value="PND40048.1"/>
    <property type="molecule type" value="Genomic_DNA"/>
</dbReference>
<proteinExistence type="predicted"/>
<dbReference type="RefSeq" id="WP_102766183.1">
    <property type="nucleotide sequence ID" value="NZ_POSP01000001.1"/>
</dbReference>
<protein>
    <recommendedName>
        <fullName evidence="1">STAS domain-containing protein</fullName>
    </recommendedName>
</protein>
<dbReference type="CDD" id="cd07043">
    <property type="entry name" value="STAS_anti-anti-sigma_factors"/>
    <property type="match status" value="1"/>
</dbReference>
<gene>
    <name evidence="2" type="ORF">C1O66_01220</name>
</gene>
<evidence type="ECO:0000259" key="1">
    <source>
        <dbReference type="PROSITE" id="PS50801"/>
    </source>
</evidence>
<dbReference type="Pfam" id="PF13466">
    <property type="entry name" value="STAS_2"/>
    <property type="match status" value="1"/>
</dbReference>
<evidence type="ECO:0000313" key="3">
    <source>
        <dbReference type="Proteomes" id="UP000235916"/>
    </source>
</evidence>
<evidence type="ECO:0000313" key="2">
    <source>
        <dbReference type="EMBL" id="PND40048.1"/>
    </source>
</evidence>
<feature type="domain" description="STAS" evidence="1">
    <location>
        <begin position="1"/>
        <end position="106"/>
    </location>
</feature>
<dbReference type="PROSITE" id="PS50801">
    <property type="entry name" value="STAS"/>
    <property type="match status" value="1"/>
</dbReference>
<accession>A0A2N8L2W5</accession>
<dbReference type="InterPro" id="IPR036513">
    <property type="entry name" value="STAS_dom_sf"/>
</dbReference>
<dbReference type="Proteomes" id="UP000235916">
    <property type="component" value="Unassembled WGS sequence"/>
</dbReference>
<name>A0A2N8L2W5_9BURK</name>
<dbReference type="Gene3D" id="3.30.750.24">
    <property type="entry name" value="STAS domain"/>
    <property type="match status" value="1"/>
</dbReference>
<reference evidence="2 3" key="1">
    <citation type="submission" date="2018-01" db="EMBL/GenBank/DDBJ databases">
        <title>Draft genome sequence of Paucibacter aquatile CR182 isolated from freshwater of the Nakdong River.</title>
        <authorList>
            <person name="Choi A."/>
            <person name="Chung E.J."/>
        </authorList>
    </citation>
    <scope>NUCLEOTIDE SEQUENCE [LARGE SCALE GENOMIC DNA]</scope>
    <source>
        <strain evidence="2 3">CR182</strain>
    </source>
</reference>
<dbReference type="SUPFAM" id="SSF52091">
    <property type="entry name" value="SpoIIaa-like"/>
    <property type="match status" value="1"/>
</dbReference>
<dbReference type="AlphaFoldDB" id="A0A2N8L2W5"/>
<sequence>MPSMLKLPASVGLSEAGLLWPGLQQSLRAECAQLRSAAARELNLSLADLQHFDSAVLTLLISAARLCQAEGLKLRLHEVPAKLQELARVYGVAELLWPELVPATAA</sequence>
<organism evidence="2 3">
    <name type="scientific">Kinneretia aquatilis</name>
    <dbReference type="NCBI Taxonomy" id="2070761"/>
    <lineage>
        <taxon>Bacteria</taxon>
        <taxon>Pseudomonadati</taxon>
        <taxon>Pseudomonadota</taxon>
        <taxon>Betaproteobacteria</taxon>
        <taxon>Burkholderiales</taxon>
        <taxon>Sphaerotilaceae</taxon>
        <taxon>Roseateles</taxon>
    </lineage>
</organism>
<dbReference type="InterPro" id="IPR058548">
    <property type="entry name" value="MlaB-like_STAS"/>
</dbReference>
<comment type="caution">
    <text evidence="2">The sequence shown here is derived from an EMBL/GenBank/DDBJ whole genome shotgun (WGS) entry which is preliminary data.</text>
</comment>
<dbReference type="OrthoDB" id="9156744at2"/>